<gene>
    <name evidence="2" type="ORF">POF43_024755</name>
</gene>
<protein>
    <submittedName>
        <fullName evidence="2">Alpha/beta hydrolase</fullName>
    </submittedName>
</protein>
<dbReference type="PANTHER" id="PTHR43689:SF8">
    <property type="entry name" value="ALPHA_BETA-HYDROLASES SUPERFAMILY PROTEIN"/>
    <property type="match status" value="1"/>
</dbReference>
<dbReference type="Gene3D" id="3.40.50.1820">
    <property type="entry name" value="alpha/beta hydrolase"/>
    <property type="match status" value="2"/>
</dbReference>
<evidence type="ECO:0000313" key="2">
    <source>
        <dbReference type="EMBL" id="MDI5965899.1"/>
    </source>
</evidence>
<dbReference type="RefSeq" id="WP_271324654.1">
    <property type="nucleotide sequence ID" value="NZ_JAAGKO020000042.1"/>
</dbReference>
<evidence type="ECO:0000313" key="3">
    <source>
        <dbReference type="Proteomes" id="UP001156398"/>
    </source>
</evidence>
<reference evidence="2 3" key="1">
    <citation type="submission" date="2023-05" db="EMBL/GenBank/DDBJ databases">
        <title>Streptantibioticus silvisoli sp. nov., acidotolerant actinomycetes 1 from pine litter.</title>
        <authorList>
            <person name="Swiecimska M."/>
            <person name="Golinska P."/>
            <person name="Sangal V."/>
            <person name="Wachnowicz B."/>
            <person name="Goodfellow M."/>
        </authorList>
    </citation>
    <scope>NUCLEOTIDE SEQUENCE [LARGE SCALE GENOMIC DNA]</scope>
    <source>
        <strain evidence="2 3">SL54</strain>
    </source>
</reference>
<dbReference type="SUPFAM" id="SSF53474">
    <property type="entry name" value="alpha/beta-Hydrolases"/>
    <property type="match status" value="2"/>
</dbReference>
<proteinExistence type="predicted"/>
<accession>A0ABT6W6H9</accession>
<keyword evidence="2" id="KW-0378">Hydrolase</keyword>
<dbReference type="InterPro" id="IPR000073">
    <property type="entry name" value="AB_hydrolase_1"/>
</dbReference>
<dbReference type="GO" id="GO:0016787">
    <property type="term" value="F:hydrolase activity"/>
    <property type="evidence" value="ECO:0007669"/>
    <property type="project" value="UniProtKB-KW"/>
</dbReference>
<comment type="caution">
    <text evidence="2">The sequence shown here is derived from an EMBL/GenBank/DDBJ whole genome shotgun (WGS) entry which is preliminary data.</text>
</comment>
<evidence type="ECO:0000259" key="1">
    <source>
        <dbReference type="Pfam" id="PF12697"/>
    </source>
</evidence>
<sequence>MMNDPMSTSTSRTVDLTDGLSITVDEYGDTSEGTAVLLLHGGAGPHSMTAFATALSEHVYVIAATHPGFDGTERPQWCDSAADLATAYLDLLDALDLSGVMVIGNSFGGWVAAEMALRDTRGRIGALTLLNALGVEADRRDELVDTRGLPVAELGRLAFHDPATRLSPAALDDRQRATMAANGRTTVIYGGEAFTHDPKLRHHLHRVAVPVLVAWGEQDGIATVEYGRAYAASFPNGHFVPVPDAGHFPHIEQLGRTLGAIGDFVDTVVKPTVTAPAVTSTSRTVDLADGLTVTIAEYGDTTESSAVLVLHGGAGPRSMAGLATALSEHVYVIAAMHPGFDGTERPQWCDSAADLATAYLDLLDTLDLSGVMVIGNSFGGWVAAEMALRDTRGRIGAFTLLNALGVEPGDEKQITDPRTVPPAQIGELSFVNPAFRPDFSSFSDEQRAAVGANQKALATYGGEAFTHDPKLRHHLHRVAVPVLVAWGEQDGIATVEYGRAYAASFPNGHFVPVPDAGHFPHIEQLGKTLGAIGDFVDTVVKPTVTM</sequence>
<keyword evidence="3" id="KW-1185">Reference proteome</keyword>
<dbReference type="PRINTS" id="PR00111">
    <property type="entry name" value="ABHYDROLASE"/>
</dbReference>
<feature type="domain" description="AB hydrolase-1" evidence="1">
    <location>
        <begin position="36"/>
        <end position="253"/>
    </location>
</feature>
<dbReference type="EMBL" id="JAAGKO020000042">
    <property type="protein sequence ID" value="MDI5965899.1"/>
    <property type="molecule type" value="Genomic_DNA"/>
</dbReference>
<name>A0ABT6W6H9_9ACTN</name>
<feature type="domain" description="AB hydrolase-1" evidence="1">
    <location>
        <begin position="307"/>
        <end position="523"/>
    </location>
</feature>
<dbReference type="Proteomes" id="UP001156398">
    <property type="component" value="Unassembled WGS sequence"/>
</dbReference>
<dbReference type="Pfam" id="PF12697">
    <property type="entry name" value="Abhydrolase_6"/>
    <property type="match status" value="2"/>
</dbReference>
<dbReference type="PANTHER" id="PTHR43689">
    <property type="entry name" value="HYDROLASE"/>
    <property type="match status" value="1"/>
</dbReference>
<dbReference type="InterPro" id="IPR029058">
    <property type="entry name" value="AB_hydrolase_fold"/>
</dbReference>
<organism evidence="2 3">
    <name type="scientific">Streptantibioticus silvisoli</name>
    <dbReference type="NCBI Taxonomy" id="2705255"/>
    <lineage>
        <taxon>Bacteria</taxon>
        <taxon>Bacillati</taxon>
        <taxon>Actinomycetota</taxon>
        <taxon>Actinomycetes</taxon>
        <taxon>Kitasatosporales</taxon>
        <taxon>Streptomycetaceae</taxon>
        <taxon>Streptantibioticus</taxon>
    </lineage>
</organism>